<feature type="transmembrane region" description="Helical" evidence="1">
    <location>
        <begin position="7"/>
        <end position="26"/>
    </location>
</feature>
<organism evidence="2 3">
    <name type="scientific">Sedimentibacter acidaminivorans</name>
    <dbReference type="NCBI Taxonomy" id="913099"/>
    <lineage>
        <taxon>Bacteria</taxon>
        <taxon>Bacillati</taxon>
        <taxon>Bacillota</taxon>
        <taxon>Tissierellia</taxon>
        <taxon>Sedimentibacter</taxon>
    </lineage>
</organism>
<evidence type="ECO:0000313" key="3">
    <source>
        <dbReference type="Proteomes" id="UP001519342"/>
    </source>
</evidence>
<proteinExistence type="predicted"/>
<keyword evidence="3" id="KW-1185">Reference proteome</keyword>
<evidence type="ECO:0008006" key="4">
    <source>
        <dbReference type="Google" id="ProtNLM"/>
    </source>
</evidence>
<dbReference type="EMBL" id="JAGGKS010000001">
    <property type="protein sequence ID" value="MBP1924506.1"/>
    <property type="molecule type" value="Genomic_DNA"/>
</dbReference>
<dbReference type="Pfam" id="PF08905">
    <property type="entry name" value="DUF1850"/>
    <property type="match status" value="1"/>
</dbReference>
<keyword evidence="1" id="KW-0812">Transmembrane</keyword>
<keyword evidence="1" id="KW-1133">Transmembrane helix</keyword>
<evidence type="ECO:0000313" key="2">
    <source>
        <dbReference type="EMBL" id="MBP1924506.1"/>
    </source>
</evidence>
<accession>A0ABS4G9Z0</accession>
<dbReference type="PROSITE" id="PS51257">
    <property type="entry name" value="PROKAR_LIPOPROTEIN"/>
    <property type="match status" value="1"/>
</dbReference>
<keyword evidence="1" id="KW-0472">Membrane</keyword>
<dbReference type="RefSeq" id="WP_209510262.1">
    <property type="nucleotide sequence ID" value="NZ_JAGGKS010000001.1"/>
</dbReference>
<sequence length="179" mass="20557">MKHTKGEFLRIIIISLIIVSSIAFILGCTIEQGNVLVIQNNKTGTSTEFYLPENEFSLGYIHSVMKTPAEEFFYINKNNEIVLDKTVYKSLGVGLPFLPSEGSLTVEDGEFILYMNRSFKELSMVISPIPKHWLKIGDTTYPMMDILKEENCFIKIYARDKNIIKNFFNFSSDILDNNY</sequence>
<evidence type="ECO:0000256" key="1">
    <source>
        <dbReference type="SAM" id="Phobius"/>
    </source>
</evidence>
<gene>
    <name evidence="2" type="ORF">J2Z76_000359</name>
</gene>
<reference evidence="2 3" key="1">
    <citation type="submission" date="2021-03" db="EMBL/GenBank/DDBJ databases">
        <title>Genomic Encyclopedia of Type Strains, Phase IV (KMG-IV): sequencing the most valuable type-strain genomes for metagenomic binning, comparative biology and taxonomic classification.</title>
        <authorList>
            <person name="Goeker M."/>
        </authorList>
    </citation>
    <scope>NUCLEOTIDE SEQUENCE [LARGE SCALE GENOMIC DNA]</scope>
    <source>
        <strain evidence="2 3">DSM 24004</strain>
    </source>
</reference>
<comment type="caution">
    <text evidence="2">The sequence shown here is derived from an EMBL/GenBank/DDBJ whole genome shotgun (WGS) entry which is preliminary data.</text>
</comment>
<dbReference type="InterPro" id="IPR015001">
    <property type="entry name" value="DUF1850"/>
</dbReference>
<name>A0ABS4G9Z0_9FIRM</name>
<protein>
    <recommendedName>
        <fullName evidence="4">DUF1850 domain-containing protein</fullName>
    </recommendedName>
</protein>
<dbReference type="Proteomes" id="UP001519342">
    <property type="component" value="Unassembled WGS sequence"/>
</dbReference>